<evidence type="ECO:0000256" key="2">
    <source>
        <dbReference type="ARBA" id="ARBA00008779"/>
    </source>
</evidence>
<comment type="similarity">
    <text evidence="2">Belongs to the sulfatase family.</text>
</comment>
<organism evidence="8 9">
    <name type="scientific">Fusarium agapanthi</name>
    <dbReference type="NCBI Taxonomy" id="1803897"/>
    <lineage>
        <taxon>Eukaryota</taxon>
        <taxon>Fungi</taxon>
        <taxon>Dikarya</taxon>
        <taxon>Ascomycota</taxon>
        <taxon>Pezizomycotina</taxon>
        <taxon>Sordariomycetes</taxon>
        <taxon>Hypocreomycetidae</taxon>
        <taxon>Hypocreales</taxon>
        <taxon>Nectriaceae</taxon>
        <taxon>Fusarium</taxon>
        <taxon>Fusarium fujikuroi species complex</taxon>
    </lineage>
</organism>
<dbReference type="OrthoDB" id="103349at2759"/>
<keyword evidence="4" id="KW-0732">Signal</keyword>
<sequence length="426" mass="47743">MSKDPSKPNIVLILADNLGWGKLGCYGGGILRGAATPRIDKLATEGLLLHNFNVESDCVPTRSALMTGRHPIRTGCRQSVPAGFPQGLTNWESTLPECLKPKGYATAHHGKWHLSDIPGSQFTSALGYTTEVAELPYIMRGVAGKDSENFCVYDLEKRRLIDEMLVYQSEDWLSRQVTAEKTFFLYHPLVHLHFPTLPHRDFEGKTGQGEFADSMAEMDYRVGQLIDHLDDLGVRDNTVLIFASDNGPEFRPPHRGTAGPWSGTYHTAMKGSLRVPFIIRWPGKVPAGVTSNEMVHVTDIFTSILEIAGAEAPSDRHIDGISQVAFFKDPAAVKSRREGFLFYIKDELRAVKWKDWKLHLVWEPKVNQSSGKLESPYLFNMVRDPKKETDILAYNTWVMQPVMRLRAAFEKSLRSDPAPPDPLKGL</sequence>
<evidence type="ECO:0000256" key="3">
    <source>
        <dbReference type="ARBA" id="ARBA00022723"/>
    </source>
</evidence>
<dbReference type="Gene3D" id="3.40.720.10">
    <property type="entry name" value="Alkaline Phosphatase, subunit A"/>
    <property type="match status" value="1"/>
</dbReference>
<dbReference type="Proteomes" id="UP000737391">
    <property type="component" value="Unassembled WGS sequence"/>
</dbReference>
<accession>A0A9P5EAW6</accession>
<evidence type="ECO:0000256" key="1">
    <source>
        <dbReference type="ARBA" id="ARBA00001913"/>
    </source>
</evidence>
<gene>
    <name evidence="8" type="ORF">FAGAP_10051</name>
</gene>
<dbReference type="Gene3D" id="3.30.1120.10">
    <property type="match status" value="1"/>
</dbReference>
<keyword evidence="5" id="KW-0378">Hydrolase</keyword>
<proteinExistence type="inferred from homology"/>
<evidence type="ECO:0000313" key="9">
    <source>
        <dbReference type="Proteomes" id="UP000737391"/>
    </source>
</evidence>
<dbReference type="SUPFAM" id="SSF53649">
    <property type="entry name" value="Alkaline phosphatase-like"/>
    <property type="match status" value="1"/>
</dbReference>
<name>A0A9P5EAW6_9HYPO</name>
<evidence type="ECO:0000256" key="6">
    <source>
        <dbReference type="ARBA" id="ARBA00022837"/>
    </source>
</evidence>
<comment type="cofactor">
    <cofactor evidence="1">
        <name>Ca(2+)</name>
        <dbReference type="ChEBI" id="CHEBI:29108"/>
    </cofactor>
</comment>
<dbReference type="CDD" id="cd16142">
    <property type="entry name" value="ARS_like"/>
    <property type="match status" value="1"/>
</dbReference>
<dbReference type="EMBL" id="LUFC02000843">
    <property type="protein sequence ID" value="KAF4493822.1"/>
    <property type="molecule type" value="Genomic_DNA"/>
</dbReference>
<keyword evidence="6" id="KW-0106">Calcium</keyword>
<dbReference type="PANTHER" id="PTHR42693:SF42">
    <property type="entry name" value="ARYLSULFATASE G"/>
    <property type="match status" value="1"/>
</dbReference>
<protein>
    <submittedName>
        <fullName evidence="8">Arylsulfatase A</fullName>
    </submittedName>
</protein>
<evidence type="ECO:0000259" key="7">
    <source>
        <dbReference type="Pfam" id="PF00884"/>
    </source>
</evidence>
<dbReference type="InterPro" id="IPR017850">
    <property type="entry name" value="Alkaline_phosphatase_core_sf"/>
</dbReference>
<dbReference type="AlphaFoldDB" id="A0A9P5EAW6"/>
<evidence type="ECO:0000256" key="4">
    <source>
        <dbReference type="ARBA" id="ARBA00022729"/>
    </source>
</evidence>
<evidence type="ECO:0000313" key="8">
    <source>
        <dbReference type="EMBL" id="KAF4493822.1"/>
    </source>
</evidence>
<dbReference type="GO" id="GO:0046872">
    <property type="term" value="F:metal ion binding"/>
    <property type="evidence" value="ECO:0007669"/>
    <property type="project" value="UniProtKB-KW"/>
</dbReference>
<dbReference type="GO" id="GO:0004065">
    <property type="term" value="F:arylsulfatase activity"/>
    <property type="evidence" value="ECO:0007669"/>
    <property type="project" value="TreeGrafter"/>
</dbReference>
<dbReference type="InterPro" id="IPR050738">
    <property type="entry name" value="Sulfatase"/>
</dbReference>
<feature type="domain" description="Sulfatase N-terminal" evidence="7">
    <location>
        <begin position="8"/>
        <end position="310"/>
    </location>
</feature>
<dbReference type="Pfam" id="PF00884">
    <property type="entry name" value="Sulfatase"/>
    <property type="match status" value="1"/>
</dbReference>
<comment type="caution">
    <text evidence="8">The sequence shown here is derived from an EMBL/GenBank/DDBJ whole genome shotgun (WGS) entry which is preliminary data.</text>
</comment>
<dbReference type="InterPro" id="IPR000917">
    <property type="entry name" value="Sulfatase_N"/>
</dbReference>
<keyword evidence="9" id="KW-1185">Reference proteome</keyword>
<dbReference type="PANTHER" id="PTHR42693">
    <property type="entry name" value="ARYLSULFATASE FAMILY MEMBER"/>
    <property type="match status" value="1"/>
</dbReference>
<evidence type="ECO:0000256" key="5">
    <source>
        <dbReference type="ARBA" id="ARBA00022801"/>
    </source>
</evidence>
<reference evidence="8" key="1">
    <citation type="submission" date="2020-01" db="EMBL/GenBank/DDBJ databases">
        <title>Identification and distribution of gene clusters putatively required for synthesis of sphingolipid metabolism inhibitors in phylogenetically diverse species of the filamentous fungus Fusarium.</title>
        <authorList>
            <person name="Kim H.-S."/>
            <person name="Busman M."/>
            <person name="Brown D.W."/>
            <person name="Divon H."/>
            <person name="Uhlig S."/>
            <person name="Proctor R.H."/>
        </authorList>
    </citation>
    <scope>NUCLEOTIDE SEQUENCE</scope>
    <source>
        <strain evidence="8">NRRL 31653</strain>
    </source>
</reference>
<keyword evidence="3" id="KW-0479">Metal-binding</keyword>